<gene>
    <name evidence="1" type="ORF">KOR34_25950</name>
</gene>
<organism evidence="1 2">
    <name type="scientific">Posidoniimonas corsicana</name>
    <dbReference type="NCBI Taxonomy" id="1938618"/>
    <lineage>
        <taxon>Bacteria</taxon>
        <taxon>Pseudomonadati</taxon>
        <taxon>Planctomycetota</taxon>
        <taxon>Planctomycetia</taxon>
        <taxon>Pirellulales</taxon>
        <taxon>Lacipirellulaceae</taxon>
        <taxon>Posidoniimonas</taxon>
    </lineage>
</organism>
<dbReference type="PROSITE" id="PS51257">
    <property type="entry name" value="PROKAR_LIPOPROTEIN"/>
    <property type="match status" value="1"/>
</dbReference>
<accession>A0A5C5VID9</accession>
<proteinExistence type="predicted"/>
<reference evidence="1 2" key="1">
    <citation type="submission" date="2019-02" db="EMBL/GenBank/DDBJ databases">
        <title>Deep-cultivation of Planctomycetes and their phenomic and genomic characterization uncovers novel biology.</title>
        <authorList>
            <person name="Wiegand S."/>
            <person name="Jogler M."/>
            <person name="Boedeker C."/>
            <person name="Pinto D."/>
            <person name="Vollmers J."/>
            <person name="Rivas-Marin E."/>
            <person name="Kohn T."/>
            <person name="Peeters S.H."/>
            <person name="Heuer A."/>
            <person name="Rast P."/>
            <person name="Oberbeckmann S."/>
            <person name="Bunk B."/>
            <person name="Jeske O."/>
            <person name="Meyerdierks A."/>
            <person name="Storesund J.E."/>
            <person name="Kallscheuer N."/>
            <person name="Luecker S."/>
            <person name="Lage O.M."/>
            <person name="Pohl T."/>
            <person name="Merkel B.J."/>
            <person name="Hornburger P."/>
            <person name="Mueller R.-W."/>
            <person name="Bruemmer F."/>
            <person name="Labrenz M."/>
            <person name="Spormann A.M."/>
            <person name="Op Den Camp H."/>
            <person name="Overmann J."/>
            <person name="Amann R."/>
            <person name="Jetten M.S.M."/>
            <person name="Mascher T."/>
            <person name="Medema M.H."/>
            <person name="Devos D.P."/>
            <person name="Kaster A.-K."/>
            <person name="Ovreas L."/>
            <person name="Rohde M."/>
            <person name="Galperin M.Y."/>
            <person name="Jogler C."/>
        </authorList>
    </citation>
    <scope>NUCLEOTIDE SEQUENCE [LARGE SCALE GENOMIC DNA]</scope>
    <source>
        <strain evidence="1 2">KOR34</strain>
    </source>
</reference>
<dbReference type="AlphaFoldDB" id="A0A5C5VID9"/>
<evidence type="ECO:0000313" key="2">
    <source>
        <dbReference type="Proteomes" id="UP000316714"/>
    </source>
</evidence>
<protein>
    <submittedName>
        <fullName evidence="1">Uncharacterized protein</fullName>
    </submittedName>
</protein>
<evidence type="ECO:0000313" key="1">
    <source>
        <dbReference type="EMBL" id="TWT37639.1"/>
    </source>
</evidence>
<comment type="caution">
    <text evidence="1">The sequence shown here is derived from an EMBL/GenBank/DDBJ whole genome shotgun (WGS) entry which is preliminary data.</text>
</comment>
<dbReference type="EMBL" id="SIHJ01000001">
    <property type="protein sequence ID" value="TWT37639.1"/>
    <property type="molecule type" value="Genomic_DNA"/>
</dbReference>
<name>A0A5C5VID9_9BACT</name>
<dbReference type="OrthoDB" id="274821at2"/>
<dbReference type="RefSeq" id="WP_146564960.1">
    <property type="nucleotide sequence ID" value="NZ_SIHJ01000001.1"/>
</dbReference>
<keyword evidence="2" id="KW-1185">Reference proteome</keyword>
<dbReference type="Proteomes" id="UP000316714">
    <property type="component" value="Unassembled WGS sequence"/>
</dbReference>
<sequence length="147" mass="15485">MEATARTTLRCLTAGCLILTAAVGCGRIGSGALKVDAAKARSMGLAYDNYVIKHGGPPADEAAFRQHLQTNEDLLESLDLTADEVFVSPRSGGAFVWRYGSQAKADAAGFRANGHEAAAEGGVRLVIGPNGMFEMMDESRFASLPHN</sequence>